<dbReference type="Pfam" id="PF15011">
    <property type="entry name" value="CA109-like"/>
    <property type="match status" value="1"/>
</dbReference>
<dbReference type="AlphaFoldDB" id="A0AAD5SBJ8"/>
<sequence length="248" mass="27416">MSYPQQTPLTQTLKLLDRLLTLLDTHASLYDTSIAYLDSITNLQGQRTDTRSFLPATDPSTLSFFNTTSPPPPVQNPQVWHNPRTTPDIVHAFPDLLSRLIAKQTKAMERALGNLQSTLTDMQKNLAALTALRRDAVAKAQQHSTSLTADSSSISPVEAADWIDSIVAGYEREMNVRQQLLKHLELGDVESNVAVGGEVSKGQGNGTARNDIETVRTRWALQSAVDLEKETEVRDRVKLMKMMGQYAG</sequence>
<evidence type="ECO:0000313" key="2">
    <source>
        <dbReference type="Proteomes" id="UP001212841"/>
    </source>
</evidence>
<gene>
    <name evidence="1" type="ORF">HK097_009532</name>
</gene>
<accession>A0AAD5SBJ8</accession>
<evidence type="ECO:0000313" key="1">
    <source>
        <dbReference type="EMBL" id="KAJ3049473.1"/>
    </source>
</evidence>
<organism evidence="1 2">
    <name type="scientific">Rhizophlyctis rosea</name>
    <dbReference type="NCBI Taxonomy" id="64517"/>
    <lineage>
        <taxon>Eukaryota</taxon>
        <taxon>Fungi</taxon>
        <taxon>Fungi incertae sedis</taxon>
        <taxon>Chytridiomycota</taxon>
        <taxon>Chytridiomycota incertae sedis</taxon>
        <taxon>Chytridiomycetes</taxon>
        <taxon>Rhizophlyctidales</taxon>
        <taxon>Rhizophlyctidaceae</taxon>
        <taxon>Rhizophlyctis</taxon>
    </lineage>
</organism>
<name>A0AAD5SBJ8_9FUNG</name>
<comment type="caution">
    <text evidence="1">The sequence shown here is derived from an EMBL/GenBank/DDBJ whole genome shotgun (WGS) entry which is preliminary data.</text>
</comment>
<keyword evidence="2" id="KW-1185">Reference proteome</keyword>
<reference evidence="1" key="1">
    <citation type="submission" date="2020-05" db="EMBL/GenBank/DDBJ databases">
        <title>Phylogenomic resolution of chytrid fungi.</title>
        <authorList>
            <person name="Stajich J.E."/>
            <person name="Amses K."/>
            <person name="Simmons R."/>
            <person name="Seto K."/>
            <person name="Myers J."/>
            <person name="Bonds A."/>
            <person name="Quandt C.A."/>
            <person name="Barry K."/>
            <person name="Liu P."/>
            <person name="Grigoriev I."/>
            <person name="Longcore J.E."/>
            <person name="James T.Y."/>
        </authorList>
    </citation>
    <scope>NUCLEOTIDE SEQUENCE</scope>
    <source>
        <strain evidence="1">JEL0318</strain>
    </source>
</reference>
<protein>
    <submittedName>
        <fullName evidence="1">Uncharacterized protein</fullName>
    </submittedName>
</protein>
<dbReference type="InterPro" id="IPR029159">
    <property type="entry name" value="CA109-like"/>
</dbReference>
<dbReference type="EMBL" id="JADGJD010000639">
    <property type="protein sequence ID" value="KAJ3049473.1"/>
    <property type="molecule type" value="Genomic_DNA"/>
</dbReference>
<dbReference type="Proteomes" id="UP001212841">
    <property type="component" value="Unassembled WGS sequence"/>
</dbReference>
<proteinExistence type="predicted"/>